<feature type="domain" description="Calcineurin-like phosphoesterase" evidence="1">
    <location>
        <begin position="33"/>
        <end position="123"/>
    </location>
</feature>
<protein>
    <submittedName>
        <fullName evidence="2">Serine/threonine-protein phosphatase 1</fullName>
        <ecNumber evidence="2">3.1.3.16</ecNumber>
    </submittedName>
</protein>
<dbReference type="SUPFAM" id="SSF56300">
    <property type="entry name" value="Metallo-dependent phosphatases"/>
    <property type="match status" value="1"/>
</dbReference>
<dbReference type="Gene3D" id="3.60.21.10">
    <property type="match status" value="1"/>
</dbReference>
<evidence type="ECO:0000259" key="1">
    <source>
        <dbReference type="Pfam" id="PF00149"/>
    </source>
</evidence>
<sequence>MSNRFCYNSGVGSRHFLQERYLRVLEKQKQSGRLIAIGDIHGHKLALQALLAQISPGKSDTIVTLGDYVNRGPDSCGVIETLLTLQGRCRLIPILGNHEEMMLDSQDDCHAEQRWRYQGGETTLQSYGEDTGVNQIPQEHWDFLSHCSPYYETEPFIFTHANYCWYSSLDQQPPSLLRWLSLEESEPRPHISGKKVILGHTPGDIREYNFCCCIDTGCGFGGLLTAMDVNSKEIWQVTESGEIVTSDIS</sequence>
<dbReference type="GO" id="GO:0005737">
    <property type="term" value="C:cytoplasm"/>
    <property type="evidence" value="ECO:0007669"/>
    <property type="project" value="TreeGrafter"/>
</dbReference>
<keyword evidence="3" id="KW-1185">Reference proteome</keyword>
<keyword evidence="2" id="KW-0378">Hydrolase</keyword>
<dbReference type="GO" id="GO:0110154">
    <property type="term" value="P:RNA decapping"/>
    <property type="evidence" value="ECO:0007669"/>
    <property type="project" value="TreeGrafter"/>
</dbReference>
<gene>
    <name evidence="2" type="primary">pphA</name>
    <name evidence="2" type="ORF">Enr10x_52550</name>
</gene>
<dbReference type="EC" id="3.1.3.16" evidence="2"/>
<dbReference type="InterPro" id="IPR029052">
    <property type="entry name" value="Metallo-depent_PP-like"/>
</dbReference>
<evidence type="ECO:0000313" key="3">
    <source>
        <dbReference type="Proteomes" id="UP000315647"/>
    </source>
</evidence>
<evidence type="ECO:0000313" key="2">
    <source>
        <dbReference type="EMBL" id="QDT29898.1"/>
    </source>
</evidence>
<dbReference type="EMBL" id="CP037421">
    <property type="protein sequence ID" value="QDT29898.1"/>
    <property type="molecule type" value="Genomic_DNA"/>
</dbReference>
<dbReference type="InterPro" id="IPR004843">
    <property type="entry name" value="Calcineurin-like_PHP"/>
</dbReference>
<dbReference type="Proteomes" id="UP000315647">
    <property type="component" value="Chromosome"/>
</dbReference>
<proteinExistence type="predicted"/>
<dbReference type="GO" id="GO:0004722">
    <property type="term" value="F:protein serine/threonine phosphatase activity"/>
    <property type="evidence" value="ECO:0007669"/>
    <property type="project" value="UniProtKB-EC"/>
</dbReference>
<dbReference type="GO" id="GO:0008803">
    <property type="term" value="F:bis(5'-nucleosyl)-tetraphosphatase (symmetrical) activity"/>
    <property type="evidence" value="ECO:0007669"/>
    <property type="project" value="TreeGrafter"/>
</dbReference>
<reference evidence="2 3" key="1">
    <citation type="submission" date="2019-03" db="EMBL/GenBank/DDBJ databases">
        <title>Deep-cultivation of Planctomycetes and their phenomic and genomic characterization uncovers novel biology.</title>
        <authorList>
            <person name="Wiegand S."/>
            <person name="Jogler M."/>
            <person name="Boedeker C."/>
            <person name="Pinto D."/>
            <person name="Vollmers J."/>
            <person name="Rivas-Marin E."/>
            <person name="Kohn T."/>
            <person name="Peeters S.H."/>
            <person name="Heuer A."/>
            <person name="Rast P."/>
            <person name="Oberbeckmann S."/>
            <person name="Bunk B."/>
            <person name="Jeske O."/>
            <person name="Meyerdierks A."/>
            <person name="Storesund J.E."/>
            <person name="Kallscheuer N."/>
            <person name="Luecker S."/>
            <person name="Lage O.M."/>
            <person name="Pohl T."/>
            <person name="Merkel B.J."/>
            <person name="Hornburger P."/>
            <person name="Mueller R.-W."/>
            <person name="Bruemmer F."/>
            <person name="Labrenz M."/>
            <person name="Spormann A.M."/>
            <person name="Op den Camp H."/>
            <person name="Overmann J."/>
            <person name="Amann R."/>
            <person name="Jetten M.S.M."/>
            <person name="Mascher T."/>
            <person name="Medema M.H."/>
            <person name="Devos D.P."/>
            <person name="Kaster A.-K."/>
            <person name="Ovreas L."/>
            <person name="Rohde M."/>
            <person name="Galperin M.Y."/>
            <person name="Jogler C."/>
        </authorList>
    </citation>
    <scope>NUCLEOTIDE SEQUENCE [LARGE SCALE GENOMIC DNA]</scope>
    <source>
        <strain evidence="2 3">Enr10</strain>
    </source>
</reference>
<dbReference type="PANTHER" id="PTHR42850:SF4">
    <property type="entry name" value="ZINC-DEPENDENT ENDOPOLYPHOSPHATASE"/>
    <property type="match status" value="1"/>
</dbReference>
<dbReference type="PANTHER" id="PTHR42850">
    <property type="entry name" value="METALLOPHOSPHOESTERASE"/>
    <property type="match status" value="1"/>
</dbReference>
<dbReference type="InterPro" id="IPR050126">
    <property type="entry name" value="Ap4A_hydrolase"/>
</dbReference>
<organism evidence="2 3">
    <name type="scientific">Gimesia panareensis</name>
    <dbReference type="NCBI Taxonomy" id="2527978"/>
    <lineage>
        <taxon>Bacteria</taxon>
        <taxon>Pseudomonadati</taxon>
        <taxon>Planctomycetota</taxon>
        <taxon>Planctomycetia</taxon>
        <taxon>Planctomycetales</taxon>
        <taxon>Planctomycetaceae</taxon>
        <taxon>Gimesia</taxon>
    </lineage>
</organism>
<dbReference type="AlphaFoldDB" id="A0A517QE33"/>
<dbReference type="Pfam" id="PF00149">
    <property type="entry name" value="Metallophos"/>
    <property type="match status" value="1"/>
</dbReference>
<accession>A0A517QE33</accession>
<name>A0A517QE33_9PLAN</name>